<dbReference type="NCBIfam" id="TIGR01926">
    <property type="entry name" value="peroxid_rel"/>
    <property type="match status" value="1"/>
</dbReference>
<accession>A0A1G8UZV9</accession>
<dbReference type="OrthoDB" id="9808310at2"/>
<feature type="domain" description="Carboxymuconolactone decarboxylase-like" evidence="1">
    <location>
        <begin position="41"/>
        <end position="120"/>
    </location>
</feature>
<keyword evidence="2" id="KW-0560">Oxidoreductase</keyword>
<dbReference type="InterPro" id="IPR003779">
    <property type="entry name" value="CMD-like"/>
</dbReference>
<dbReference type="InterPro" id="IPR029032">
    <property type="entry name" value="AhpD-like"/>
</dbReference>
<dbReference type="Gene3D" id="1.20.1290.10">
    <property type="entry name" value="AhpD-like"/>
    <property type="match status" value="1"/>
</dbReference>
<evidence type="ECO:0000259" key="1">
    <source>
        <dbReference type="Pfam" id="PF02627"/>
    </source>
</evidence>
<gene>
    <name evidence="2" type="ORF">SAMN04487954_10639</name>
</gene>
<dbReference type="EMBL" id="FNES01000006">
    <property type="protein sequence ID" value="SDJ59333.1"/>
    <property type="molecule type" value="Genomic_DNA"/>
</dbReference>
<reference evidence="2 3" key="1">
    <citation type="submission" date="2016-10" db="EMBL/GenBank/DDBJ databases">
        <authorList>
            <person name="de Groot N.N."/>
        </authorList>
    </citation>
    <scope>NUCLEOTIDE SEQUENCE [LARGE SCALE GENOMIC DNA]</scope>
    <source>
        <strain evidence="2 3">CGMCC 1.6133</strain>
    </source>
</reference>
<dbReference type="GO" id="GO:0051920">
    <property type="term" value="F:peroxiredoxin activity"/>
    <property type="evidence" value="ECO:0007669"/>
    <property type="project" value="InterPro"/>
</dbReference>
<evidence type="ECO:0000313" key="2">
    <source>
        <dbReference type="EMBL" id="SDJ59333.1"/>
    </source>
</evidence>
<name>A0A1G8UZV9_9GAMM</name>
<dbReference type="Proteomes" id="UP000198525">
    <property type="component" value="Unassembled WGS sequence"/>
</dbReference>
<proteinExistence type="predicted"/>
<keyword evidence="3" id="KW-1185">Reference proteome</keyword>
<sequence>MAFIETLDPERASAEVQAMYERQRRHFGFLPNYARLFSHRPEVMASWAGLLASIRRHVEPRRFELVTLAAAAALGNSYCALAHGRALAELVDATTVQAIAEAREATSLSAAERAVVAFARKVAVDAASVEQVDIDRLRGHGLTDAEIFDIVAVAAARAFFTKVLDGLGAEPDAAFAAMAPELRRALTPGRPIAAAVEPVPEP</sequence>
<dbReference type="AlphaFoldDB" id="A0A1G8UZV9"/>
<dbReference type="PANTHER" id="PTHR35446">
    <property type="entry name" value="SI:CH211-175M2.5"/>
    <property type="match status" value="1"/>
</dbReference>
<evidence type="ECO:0000313" key="3">
    <source>
        <dbReference type="Proteomes" id="UP000198525"/>
    </source>
</evidence>
<dbReference type="PANTHER" id="PTHR35446:SF2">
    <property type="entry name" value="CARBOXYMUCONOLACTONE DECARBOXYLASE-LIKE DOMAIN-CONTAINING PROTEIN"/>
    <property type="match status" value="1"/>
</dbReference>
<dbReference type="SUPFAM" id="SSF69118">
    <property type="entry name" value="AhpD-like"/>
    <property type="match status" value="1"/>
</dbReference>
<dbReference type="InterPro" id="IPR010195">
    <property type="entry name" value="Uncharacterised_peroxidase-rel"/>
</dbReference>
<dbReference type="Pfam" id="PF02627">
    <property type="entry name" value="CMD"/>
    <property type="match status" value="1"/>
</dbReference>
<keyword evidence="2" id="KW-0575">Peroxidase</keyword>
<dbReference type="STRING" id="376427.SAMN04487954_10639"/>
<protein>
    <submittedName>
        <fullName evidence="2">Uncharacterized peroxidase-related enzyme</fullName>
    </submittedName>
</protein>
<organism evidence="2 3">
    <name type="scientific">Billgrantia gudaonensis</name>
    <dbReference type="NCBI Taxonomy" id="376427"/>
    <lineage>
        <taxon>Bacteria</taxon>
        <taxon>Pseudomonadati</taxon>
        <taxon>Pseudomonadota</taxon>
        <taxon>Gammaproteobacteria</taxon>
        <taxon>Oceanospirillales</taxon>
        <taxon>Halomonadaceae</taxon>
        <taxon>Billgrantia</taxon>
    </lineage>
</organism>
<dbReference type="RefSeq" id="WP_089685254.1">
    <property type="nucleotide sequence ID" value="NZ_FNES01000006.1"/>
</dbReference>